<organism evidence="2 3">
    <name type="scientific">Portunus trituberculatus</name>
    <name type="common">Swimming crab</name>
    <name type="synonym">Neptunus trituberculatus</name>
    <dbReference type="NCBI Taxonomy" id="210409"/>
    <lineage>
        <taxon>Eukaryota</taxon>
        <taxon>Metazoa</taxon>
        <taxon>Ecdysozoa</taxon>
        <taxon>Arthropoda</taxon>
        <taxon>Crustacea</taxon>
        <taxon>Multicrustacea</taxon>
        <taxon>Malacostraca</taxon>
        <taxon>Eumalacostraca</taxon>
        <taxon>Eucarida</taxon>
        <taxon>Decapoda</taxon>
        <taxon>Pleocyemata</taxon>
        <taxon>Brachyura</taxon>
        <taxon>Eubrachyura</taxon>
        <taxon>Portunoidea</taxon>
        <taxon>Portunidae</taxon>
        <taxon>Portuninae</taxon>
        <taxon>Portunus</taxon>
    </lineage>
</organism>
<proteinExistence type="predicted"/>
<comment type="caution">
    <text evidence="2">The sequence shown here is derived from an EMBL/GenBank/DDBJ whole genome shotgun (WGS) entry which is preliminary data.</text>
</comment>
<keyword evidence="1" id="KW-0472">Membrane</keyword>
<gene>
    <name evidence="2" type="ORF">E2C01_005873</name>
</gene>
<evidence type="ECO:0000313" key="3">
    <source>
        <dbReference type="Proteomes" id="UP000324222"/>
    </source>
</evidence>
<dbReference type="EMBL" id="VSRR010000261">
    <property type="protein sequence ID" value="MPC13152.1"/>
    <property type="molecule type" value="Genomic_DNA"/>
</dbReference>
<dbReference type="Proteomes" id="UP000324222">
    <property type="component" value="Unassembled WGS sequence"/>
</dbReference>
<protein>
    <submittedName>
        <fullName evidence="2">Uncharacterized protein</fullName>
    </submittedName>
</protein>
<accession>A0A5B7CTT7</accession>
<dbReference type="AlphaFoldDB" id="A0A5B7CTT7"/>
<keyword evidence="1" id="KW-1133">Transmembrane helix</keyword>
<name>A0A5B7CTT7_PORTR</name>
<keyword evidence="3" id="KW-1185">Reference proteome</keyword>
<evidence type="ECO:0000313" key="2">
    <source>
        <dbReference type="EMBL" id="MPC13152.1"/>
    </source>
</evidence>
<reference evidence="2 3" key="1">
    <citation type="submission" date="2019-05" db="EMBL/GenBank/DDBJ databases">
        <title>Another draft genome of Portunus trituberculatus and its Hox gene families provides insights of decapod evolution.</title>
        <authorList>
            <person name="Jeong J.-H."/>
            <person name="Song I."/>
            <person name="Kim S."/>
            <person name="Choi T."/>
            <person name="Kim D."/>
            <person name="Ryu S."/>
            <person name="Kim W."/>
        </authorList>
    </citation>
    <scope>NUCLEOTIDE SEQUENCE [LARGE SCALE GENOMIC DNA]</scope>
    <source>
        <tissue evidence="2">Muscle</tissue>
    </source>
</reference>
<sequence>MVTFVDQVMCKMSCTLLTDTWSNSCGFFSLIFCAVSLGSLAIILVIGAQVFKVLLRGLPDWGSGVSATASFASLKCFTKHVLFQLNTYLTGNIWEIMTSLV</sequence>
<keyword evidence="1" id="KW-0812">Transmembrane</keyword>
<evidence type="ECO:0000256" key="1">
    <source>
        <dbReference type="SAM" id="Phobius"/>
    </source>
</evidence>
<feature type="transmembrane region" description="Helical" evidence="1">
    <location>
        <begin position="27"/>
        <end position="51"/>
    </location>
</feature>